<proteinExistence type="inferred from homology"/>
<sequence length="509" mass="56492">MAISTAVIAVVGLAIGIAILASNMMRVKVHPQEPPVIHPKVPFFGHLIGMLQEGPAYLRKISERCKSPIFTLPILNGRTYVVTSPQLALAVQRACSTLDFDALIGAASPRLLGANAESTRIITDVKAKEEGRTSLVERLHSVIYPALAMNKLLDVTQTQLNHFSEFINNVEDGFETNLFHFITRELTAASMRSFYGPENPFALHPELIDAFWDWEAGTIPYMINVLPKITARKAYYGMEACIKGFIEYMENGRFTQADKLLQNRNRLHDEVGISIPEQARFEVGFAFGFSANAGISSFWAIQANALSASNTILFPKLRDACPLLNSVFRETLRLSALMVSARVVLEDTILADTYLLRKGSFVQIEGGIMHLDTNTWRPDTSSCKVLIMSLPLVNPYRFLYSTTGSKTNPDGRITEGKASTVHPAAFRAFGGGASLCPGRHFAQMEIISLCAVIAMGFDMEPVLGEEKISWDTPKDDINFSLTVTKPCKEVKVKLKRRTGYEHVKWVLER</sequence>
<dbReference type="SUPFAM" id="SSF48264">
    <property type="entry name" value="Cytochrome P450"/>
    <property type="match status" value="1"/>
</dbReference>
<reference evidence="6" key="1">
    <citation type="submission" date="2020-01" db="EMBL/GenBank/DDBJ databases">
        <authorList>
            <consortium name="DOE Joint Genome Institute"/>
            <person name="Haridas S."/>
            <person name="Albert R."/>
            <person name="Binder M."/>
            <person name="Bloem J."/>
            <person name="Labutti K."/>
            <person name="Salamov A."/>
            <person name="Andreopoulos B."/>
            <person name="Baker S.E."/>
            <person name="Barry K."/>
            <person name="Bills G."/>
            <person name="Bluhm B.H."/>
            <person name="Cannon C."/>
            <person name="Castanera R."/>
            <person name="Culley D.E."/>
            <person name="Daum C."/>
            <person name="Ezra D."/>
            <person name="Gonzalez J.B."/>
            <person name="Henrissat B."/>
            <person name="Kuo A."/>
            <person name="Liang C."/>
            <person name="Lipzen A."/>
            <person name="Lutzoni F."/>
            <person name="Magnuson J."/>
            <person name="Mondo S."/>
            <person name="Nolan M."/>
            <person name="Ohm R."/>
            <person name="Pangilinan J."/>
            <person name="Park H.-J."/>
            <person name="Ramirez L."/>
            <person name="Alfaro M."/>
            <person name="Sun H."/>
            <person name="Tritt A."/>
            <person name="Yoshinaga Y."/>
            <person name="Zwiers L.-H."/>
            <person name="Turgeon B.G."/>
            <person name="Goodwin S.B."/>
            <person name="Spatafora J.W."/>
            <person name="Crous P.W."/>
            <person name="Grigoriev I.V."/>
        </authorList>
    </citation>
    <scope>NUCLEOTIDE SEQUENCE</scope>
    <source>
        <strain evidence="6">CBS 394.84</strain>
    </source>
</reference>
<comment type="similarity">
    <text evidence="2">Belongs to the cytochrome P450 family.</text>
</comment>
<evidence type="ECO:0000256" key="2">
    <source>
        <dbReference type="ARBA" id="ARBA00010617"/>
    </source>
</evidence>
<keyword evidence="3 5" id="KW-0479">Metal-binding</keyword>
<dbReference type="OrthoDB" id="3366823at2759"/>
<dbReference type="CDD" id="cd11040">
    <property type="entry name" value="CYP7_CYP8-like"/>
    <property type="match status" value="1"/>
</dbReference>
<dbReference type="AlphaFoldDB" id="A0A9P4GM12"/>
<evidence type="ECO:0000256" key="5">
    <source>
        <dbReference type="PIRSR" id="PIRSR602403-1"/>
    </source>
</evidence>
<evidence type="ECO:0000313" key="6">
    <source>
        <dbReference type="EMBL" id="KAF1847919.1"/>
    </source>
</evidence>
<gene>
    <name evidence="6" type="ORF">K460DRAFT_374881</name>
</gene>
<organism evidence="6 7">
    <name type="scientific">Cucurbitaria berberidis CBS 394.84</name>
    <dbReference type="NCBI Taxonomy" id="1168544"/>
    <lineage>
        <taxon>Eukaryota</taxon>
        <taxon>Fungi</taxon>
        <taxon>Dikarya</taxon>
        <taxon>Ascomycota</taxon>
        <taxon>Pezizomycotina</taxon>
        <taxon>Dothideomycetes</taxon>
        <taxon>Pleosporomycetidae</taxon>
        <taxon>Pleosporales</taxon>
        <taxon>Pleosporineae</taxon>
        <taxon>Cucurbitariaceae</taxon>
        <taxon>Cucurbitaria</taxon>
    </lineage>
</organism>
<name>A0A9P4GM12_9PLEO</name>
<dbReference type="InterPro" id="IPR036396">
    <property type="entry name" value="Cyt_P450_sf"/>
</dbReference>
<evidence type="ECO:0000256" key="4">
    <source>
        <dbReference type="ARBA" id="ARBA00023004"/>
    </source>
</evidence>
<dbReference type="GO" id="GO:0005506">
    <property type="term" value="F:iron ion binding"/>
    <property type="evidence" value="ECO:0007669"/>
    <property type="project" value="InterPro"/>
</dbReference>
<dbReference type="EMBL" id="ML976615">
    <property type="protein sequence ID" value="KAF1847919.1"/>
    <property type="molecule type" value="Genomic_DNA"/>
</dbReference>
<dbReference type="Gene3D" id="1.10.630.10">
    <property type="entry name" value="Cytochrome P450"/>
    <property type="match status" value="1"/>
</dbReference>
<comment type="cofactor">
    <cofactor evidence="1 5">
        <name>heme</name>
        <dbReference type="ChEBI" id="CHEBI:30413"/>
    </cofactor>
</comment>
<keyword evidence="5" id="KW-0349">Heme</keyword>
<dbReference type="InterPro" id="IPR053007">
    <property type="entry name" value="CYP450_monoxygenase_sec-met"/>
</dbReference>
<protein>
    <submittedName>
        <fullName evidence="6">Cytochrome P450</fullName>
    </submittedName>
</protein>
<dbReference type="InterPro" id="IPR002403">
    <property type="entry name" value="Cyt_P450_E_grp-IV"/>
</dbReference>
<feature type="binding site" description="axial binding residue" evidence="5">
    <location>
        <position position="436"/>
    </location>
    <ligand>
        <name>heme</name>
        <dbReference type="ChEBI" id="CHEBI:30413"/>
    </ligand>
    <ligandPart>
        <name>Fe</name>
        <dbReference type="ChEBI" id="CHEBI:18248"/>
    </ligandPart>
</feature>
<comment type="caution">
    <text evidence="6">The sequence shown here is derived from an EMBL/GenBank/DDBJ whole genome shotgun (WGS) entry which is preliminary data.</text>
</comment>
<keyword evidence="7" id="KW-1185">Reference proteome</keyword>
<accession>A0A9P4GM12</accession>
<dbReference type="GeneID" id="63851961"/>
<evidence type="ECO:0000313" key="7">
    <source>
        <dbReference type="Proteomes" id="UP000800039"/>
    </source>
</evidence>
<dbReference type="Proteomes" id="UP000800039">
    <property type="component" value="Unassembled WGS sequence"/>
</dbReference>
<dbReference type="PANTHER" id="PTHR47582:SF1">
    <property type="entry name" value="P450, PUTATIVE (EUROFUNG)-RELATED"/>
    <property type="match status" value="1"/>
</dbReference>
<evidence type="ECO:0000256" key="1">
    <source>
        <dbReference type="ARBA" id="ARBA00001971"/>
    </source>
</evidence>
<dbReference type="PANTHER" id="PTHR47582">
    <property type="entry name" value="P450, PUTATIVE (EUROFUNG)-RELATED"/>
    <property type="match status" value="1"/>
</dbReference>
<dbReference type="GO" id="GO:0020037">
    <property type="term" value="F:heme binding"/>
    <property type="evidence" value="ECO:0007669"/>
    <property type="project" value="InterPro"/>
</dbReference>
<dbReference type="InterPro" id="IPR001128">
    <property type="entry name" value="Cyt_P450"/>
</dbReference>
<dbReference type="Pfam" id="PF00067">
    <property type="entry name" value="p450"/>
    <property type="match status" value="1"/>
</dbReference>
<dbReference type="RefSeq" id="XP_040790482.1">
    <property type="nucleotide sequence ID" value="XM_040934710.1"/>
</dbReference>
<dbReference type="GO" id="GO:0004497">
    <property type="term" value="F:monooxygenase activity"/>
    <property type="evidence" value="ECO:0007669"/>
    <property type="project" value="InterPro"/>
</dbReference>
<dbReference type="PRINTS" id="PR00465">
    <property type="entry name" value="EP450IV"/>
</dbReference>
<evidence type="ECO:0000256" key="3">
    <source>
        <dbReference type="ARBA" id="ARBA00022723"/>
    </source>
</evidence>
<keyword evidence="4 5" id="KW-0408">Iron</keyword>
<dbReference type="GO" id="GO:0016705">
    <property type="term" value="F:oxidoreductase activity, acting on paired donors, with incorporation or reduction of molecular oxygen"/>
    <property type="evidence" value="ECO:0007669"/>
    <property type="project" value="InterPro"/>
</dbReference>